<feature type="region of interest" description="Disordered" evidence="1">
    <location>
        <begin position="118"/>
        <end position="146"/>
    </location>
</feature>
<proteinExistence type="predicted"/>
<evidence type="ECO:0000313" key="2">
    <source>
        <dbReference type="EMBL" id="KAG6380560.1"/>
    </source>
</evidence>
<comment type="caution">
    <text evidence="2">The sequence shown here is derived from an EMBL/GenBank/DDBJ whole genome shotgun (WGS) entry which is preliminary data.</text>
</comment>
<feature type="compositionally biased region" description="Polar residues" evidence="1">
    <location>
        <begin position="130"/>
        <end position="143"/>
    </location>
</feature>
<dbReference type="Proteomes" id="UP000683000">
    <property type="component" value="Unassembled WGS sequence"/>
</dbReference>
<dbReference type="OrthoDB" id="3329331at2759"/>
<dbReference type="AlphaFoldDB" id="A0A8I2YXK6"/>
<organism evidence="2 3">
    <name type="scientific">Boletus reticuloceps</name>
    <dbReference type="NCBI Taxonomy" id="495285"/>
    <lineage>
        <taxon>Eukaryota</taxon>
        <taxon>Fungi</taxon>
        <taxon>Dikarya</taxon>
        <taxon>Basidiomycota</taxon>
        <taxon>Agaricomycotina</taxon>
        <taxon>Agaricomycetes</taxon>
        <taxon>Agaricomycetidae</taxon>
        <taxon>Boletales</taxon>
        <taxon>Boletineae</taxon>
        <taxon>Boletaceae</taxon>
        <taxon>Boletoideae</taxon>
        <taxon>Boletus</taxon>
    </lineage>
</organism>
<evidence type="ECO:0000313" key="3">
    <source>
        <dbReference type="Proteomes" id="UP000683000"/>
    </source>
</evidence>
<reference evidence="2" key="1">
    <citation type="submission" date="2021-03" db="EMBL/GenBank/DDBJ databases">
        <title>Evolutionary innovations through gain and loss of genes in the ectomycorrhizal Boletales.</title>
        <authorList>
            <person name="Wu G."/>
            <person name="Miyauchi S."/>
            <person name="Morin E."/>
            <person name="Yang Z.-L."/>
            <person name="Xu J."/>
            <person name="Martin F.M."/>
        </authorList>
    </citation>
    <scope>NUCLEOTIDE SEQUENCE</scope>
    <source>
        <strain evidence="2">BR01</strain>
    </source>
</reference>
<protein>
    <submittedName>
        <fullName evidence="2">Uncharacterized protein</fullName>
    </submittedName>
</protein>
<name>A0A8I2YXK6_9AGAM</name>
<gene>
    <name evidence="2" type="ORF">JVT61DRAFT_4921</name>
</gene>
<evidence type="ECO:0000256" key="1">
    <source>
        <dbReference type="SAM" id="MobiDB-lite"/>
    </source>
</evidence>
<feature type="region of interest" description="Disordered" evidence="1">
    <location>
        <begin position="1"/>
        <end position="26"/>
    </location>
</feature>
<accession>A0A8I2YXK6</accession>
<sequence>MAAVVPKGHLNDDADEAASASASAGLQLKKASGGGLGLRELITATQAQHLRSKQLASTAAKVFGHTQPQPVPACELPVERDADVSPNRKDNAIAKIKQWTSRVQKEQWTTSKSLVGAPSLSTATDVPPSTVASGYTQSTNATSLEDEDCEMDLDECDTYHGGFGEDGDGDDDLEREEALRATTKEKHSLVVLTQVPPRLIERQFTLKRKDCETDDAPGITATTTSEDNLSGQEMELDETLELEEVEISNETQPAGRRLTAASRFTNRVCL</sequence>
<dbReference type="EMBL" id="JAGFBS010000002">
    <property type="protein sequence ID" value="KAG6380560.1"/>
    <property type="molecule type" value="Genomic_DNA"/>
</dbReference>
<keyword evidence="3" id="KW-1185">Reference proteome</keyword>